<evidence type="ECO:0000313" key="1">
    <source>
        <dbReference type="EMBL" id="ENU98196.1"/>
    </source>
</evidence>
<accession>N8VE47</accession>
<dbReference type="eggNOG" id="ENOG5031NHQ">
    <property type="taxonomic scope" value="Bacteria"/>
</dbReference>
<keyword evidence="2" id="KW-1185">Reference proteome</keyword>
<sequence length="152" mass="17084">MLQDQLSKLPNAIWVQIYKDKMQLMDNESTIVQTMVPPVPYAHERSIIADFKAASDTLKQLVSTSIVQKLWGSTTLLQVMDMPEEGLTALEQRALLELGYENSAQKVILYDPAGQEITKASLSTTYPKTNLKTFLVILIVSIRLTQPYQAIL</sequence>
<evidence type="ECO:0000313" key="2">
    <source>
        <dbReference type="Proteomes" id="UP000013070"/>
    </source>
</evidence>
<dbReference type="EMBL" id="APPE01000071">
    <property type="protein sequence ID" value="ENU98196.1"/>
    <property type="molecule type" value="Genomic_DNA"/>
</dbReference>
<protein>
    <submittedName>
        <fullName evidence="1">Uncharacterized protein</fullName>
    </submittedName>
</protein>
<dbReference type="RefSeq" id="WP_004785108.1">
    <property type="nucleotide sequence ID" value="NZ_KB849404.1"/>
</dbReference>
<dbReference type="PATRIC" id="fig|1217710.3.peg.2790"/>
<reference evidence="1 2" key="1">
    <citation type="submission" date="2013-02" db="EMBL/GenBank/DDBJ databases">
        <title>The Genome Sequence of Acinetobacter sp. NIPH 899.</title>
        <authorList>
            <consortium name="The Broad Institute Genome Sequencing Platform"/>
            <consortium name="The Broad Institute Genome Sequencing Center for Infectious Disease"/>
            <person name="Cerqueira G."/>
            <person name="Feldgarden M."/>
            <person name="Courvalin P."/>
            <person name="Perichon B."/>
            <person name="Grillot-Courvalin C."/>
            <person name="Clermont D."/>
            <person name="Rocha E."/>
            <person name="Yoon E.-J."/>
            <person name="Nemec A."/>
            <person name="Walker B."/>
            <person name="Young S.K."/>
            <person name="Zeng Q."/>
            <person name="Gargeya S."/>
            <person name="Fitzgerald M."/>
            <person name="Haas B."/>
            <person name="Abouelleil A."/>
            <person name="Alvarado L."/>
            <person name="Arachchi H.M."/>
            <person name="Berlin A.M."/>
            <person name="Chapman S.B."/>
            <person name="Dewar J."/>
            <person name="Goldberg J."/>
            <person name="Griggs A."/>
            <person name="Gujja S."/>
            <person name="Hansen M."/>
            <person name="Howarth C."/>
            <person name="Imamovic A."/>
            <person name="Larimer J."/>
            <person name="McCowan C."/>
            <person name="Murphy C."/>
            <person name="Neiman D."/>
            <person name="Pearson M."/>
            <person name="Priest M."/>
            <person name="Roberts A."/>
            <person name="Saif S."/>
            <person name="Shea T."/>
            <person name="Sisk P."/>
            <person name="Sykes S."/>
            <person name="Wortman J."/>
            <person name="Nusbaum C."/>
            <person name="Birren B."/>
        </authorList>
    </citation>
    <scope>NUCLEOTIDE SEQUENCE [LARGE SCALE GENOMIC DNA]</scope>
    <source>
        <strain evidence="1 2">NIPH 899</strain>
    </source>
</reference>
<name>N8VE47_9GAMM</name>
<organism evidence="1 2">
    <name type="scientific">Acinetobacter variabilis</name>
    <dbReference type="NCBI Taxonomy" id="70346"/>
    <lineage>
        <taxon>Bacteria</taxon>
        <taxon>Pseudomonadati</taxon>
        <taxon>Pseudomonadota</taxon>
        <taxon>Gammaproteobacteria</taxon>
        <taxon>Moraxellales</taxon>
        <taxon>Moraxellaceae</taxon>
        <taxon>Acinetobacter</taxon>
    </lineage>
</organism>
<dbReference type="Proteomes" id="UP000013070">
    <property type="component" value="Unassembled WGS sequence"/>
</dbReference>
<gene>
    <name evidence="1" type="ORF">F969_02923</name>
</gene>
<proteinExistence type="predicted"/>
<dbReference type="AlphaFoldDB" id="N8VE47"/>
<comment type="caution">
    <text evidence="1">The sequence shown here is derived from an EMBL/GenBank/DDBJ whole genome shotgun (WGS) entry which is preliminary data.</text>
</comment>
<dbReference type="HOGENOM" id="CLU_1631797_0_0_6"/>